<dbReference type="Proteomes" id="UP001060085">
    <property type="component" value="Linkage Group LG05"/>
</dbReference>
<gene>
    <name evidence="1" type="ORF">M9H77_22497</name>
</gene>
<evidence type="ECO:0000313" key="2">
    <source>
        <dbReference type="Proteomes" id="UP001060085"/>
    </source>
</evidence>
<evidence type="ECO:0000313" key="1">
    <source>
        <dbReference type="EMBL" id="KAI5663174.1"/>
    </source>
</evidence>
<protein>
    <submittedName>
        <fullName evidence="1">Uncharacterized protein</fullName>
    </submittedName>
</protein>
<dbReference type="EMBL" id="CM044705">
    <property type="protein sequence ID" value="KAI5663174.1"/>
    <property type="molecule type" value="Genomic_DNA"/>
</dbReference>
<proteinExistence type="predicted"/>
<name>A0ACC0AQN1_CATRO</name>
<keyword evidence="2" id="KW-1185">Reference proteome</keyword>
<organism evidence="1 2">
    <name type="scientific">Catharanthus roseus</name>
    <name type="common">Madagascar periwinkle</name>
    <name type="synonym">Vinca rosea</name>
    <dbReference type="NCBI Taxonomy" id="4058"/>
    <lineage>
        <taxon>Eukaryota</taxon>
        <taxon>Viridiplantae</taxon>
        <taxon>Streptophyta</taxon>
        <taxon>Embryophyta</taxon>
        <taxon>Tracheophyta</taxon>
        <taxon>Spermatophyta</taxon>
        <taxon>Magnoliopsida</taxon>
        <taxon>eudicotyledons</taxon>
        <taxon>Gunneridae</taxon>
        <taxon>Pentapetalae</taxon>
        <taxon>asterids</taxon>
        <taxon>lamiids</taxon>
        <taxon>Gentianales</taxon>
        <taxon>Apocynaceae</taxon>
        <taxon>Rauvolfioideae</taxon>
        <taxon>Vinceae</taxon>
        <taxon>Catharanthinae</taxon>
        <taxon>Catharanthus</taxon>
    </lineage>
</organism>
<accession>A0ACC0AQN1</accession>
<sequence>MANAAISFSSQYKEFVSREFSHDGGFDKRGGVGEGCNGLLGDLENMLWPSLLRERRFMEEVARCAIATWEDFMDVQARGCYYFHRFGGDALREARRRGSENERG</sequence>
<comment type="caution">
    <text evidence="1">The sequence shown here is derived from an EMBL/GenBank/DDBJ whole genome shotgun (WGS) entry which is preliminary data.</text>
</comment>
<reference evidence="2" key="1">
    <citation type="journal article" date="2023" name="Nat. Plants">
        <title>Single-cell RNA sequencing provides a high-resolution roadmap for understanding the multicellular compartmentation of specialized metabolism.</title>
        <authorList>
            <person name="Sun S."/>
            <person name="Shen X."/>
            <person name="Li Y."/>
            <person name="Li Y."/>
            <person name="Wang S."/>
            <person name="Li R."/>
            <person name="Zhang H."/>
            <person name="Shen G."/>
            <person name="Guo B."/>
            <person name="Wei J."/>
            <person name="Xu J."/>
            <person name="St-Pierre B."/>
            <person name="Chen S."/>
            <person name="Sun C."/>
        </authorList>
    </citation>
    <scope>NUCLEOTIDE SEQUENCE [LARGE SCALE GENOMIC DNA]</scope>
</reference>